<evidence type="ECO:0000256" key="4">
    <source>
        <dbReference type="ARBA" id="ARBA00022989"/>
    </source>
</evidence>
<dbReference type="Proteomes" id="UP000226431">
    <property type="component" value="Unassembled WGS sequence"/>
</dbReference>
<feature type="transmembrane region" description="Helical" evidence="6">
    <location>
        <begin position="184"/>
        <end position="204"/>
    </location>
</feature>
<dbReference type="SUPFAM" id="SSF103473">
    <property type="entry name" value="MFS general substrate transporter"/>
    <property type="match status" value="1"/>
</dbReference>
<evidence type="ECO:0008006" key="9">
    <source>
        <dbReference type="Google" id="ProtNLM"/>
    </source>
</evidence>
<sequence length="509" mass="55675">MAVVVNSRTASPSFAQTGGELDFDSASESEIEIAGHDAVYTPQQEKQVVDLLDRKLVLFIALLYMLSFLDRSNIGNARIAGMEPDLQTSPPLSTWYDWCLTSFYATYMASAWLALIWRLVPAHVLVTVVVLVWGVAASVQAVVPSYPYLVALRAVLAVGEAGFTGVPLYLSWFYPREELALRTGYFISAAPLASSFASALAWLILRFASLSPIAPWRLLFLAEGLPSVLASVTAWTRIPDSPQKAPFLTPRQRLIAHLRLPPDAPPSQQTHVLADPIAWTAAIILLLANMAYASLPVFLPLLVRDMGHGPVAAQALSAPPFLVSFVAVLVTARFSDRLRDRTAPLVAHAVASAMGYALLAAAPLLHLPPLLRYLALFPAAAGFFCVVTLIITWNINNQPGRHRQGLAFALMQFVGQCGPLIGTRLYPARHAPFYTPGMLVCACAMSVVAVLGLVLRRLLRRHNLDMDRADDEMLTEERERLVGEGESMASTASKSMRITEKTARFRYIL</sequence>
<dbReference type="PANTHER" id="PTHR43791:SF27">
    <property type="entry name" value="TRANSPORTER, PUTATIVE (AFU_ORTHOLOGUE AFUA_2G15730)-RELATED"/>
    <property type="match status" value="1"/>
</dbReference>
<comment type="caution">
    <text evidence="7">The sequence shown here is derived from an EMBL/GenBank/DDBJ whole genome shotgun (WGS) entry which is preliminary data.</text>
</comment>
<dbReference type="InterPro" id="IPR036259">
    <property type="entry name" value="MFS_trans_sf"/>
</dbReference>
<feature type="transmembrane region" description="Helical" evidence="6">
    <location>
        <begin position="433"/>
        <end position="455"/>
    </location>
</feature>
<organism evidence="7 8">
    <name type="scientific">Ophiocordyceps camponoti-rufipedis</name>
    <dbReference type="NCBI Taxonomy" id="2004952"/>
    <lineage>
        <taxon>Eukaryota</taxon>
        <taxon>Fungi</taxon>
        <taxon>Dikarya</taxon>
        <taxon>Ascomycota</taxon>
        <taxon>Pezizomycotina</taxon>
        <taxon>Sordariomycetes</taxon>
        <taxon>Hypocreomycetidae</taxon>
        <taxon>Hypocreales</taxon>
        <taxon>Ophiocordycipitaceae</taxon>
        <taxon>Ophiocordyceps</taxon>
    </lineage>
</organism>
<accession>A0A2C5Y514</accession>
<dbReference type="STRING" id="2004952.A0A2C5Y514"/>
<dbReference type="OrthoDB" id="2985014at2759"/>
<dbReference type="PANTHER" id="PTHR43791">
    <property type="entry name" value="PERMEASE-RELATED"/>
    <property type="match status" value="1"/>
</dbReference>
<keyword evidence="4 6" id="KW-1133">Transmembrane helix</keyword>
<evidence type="ECO:0000256" key="6">
    <source>
        <dbReference type="SAM" id="Phobius"/>
    </source>
</evidence>
<dbReference type="InterPro" id="IPR011701">
    <property type="entry name" value="MFS"/>
</dbReference>
<feature type="transmembrane region" description="Helical" evidence="6">
    <location>
        <begin position="405"/>
        <end position="427"/>
    </location>
</feature>
<evidence type="ECO:0000256" key="1">
    <source>
        <dbReference type="ARBA" id="ARBA00004141"/>
    </source>
</evidence>
<keyword evidence="3 6" id="KW-0812">Transmembrane</keyword>
<dbReference type="Pfam" id="PF07690">
    <property type="entry name" value="MFS_1"/>
    <property type="match status" value="1"/>
</dbReference>
<keyword evidence="5 6" id="KW-0472">Membrane</keyword>
<evidence type="ECO:0000256" key="5">
    <source>
        <dbReference type="ARBA" id="ARBA00023136"/>
    </source>
</evidence>
<feature type="transmembrane region" description="Helical" evidence="6">
    <location>
        <begin position="277"/>
        <end position="299"/>
    </location>
</feature>
<evidence type="ECO:0000313" key="7">
    <source>
        <dbReference type="EMBL" id="PHH73178.1"/>
    </source>
</evidence>
<dbReference type="Gene3D" id="1.20.1250.20">
    <property type="entry name" value="MFS general substrate transporter like domains"/>
    <property type="match status" value="2"/>
</dbReference>
<dbReference type="GO" id="GO:0016020">
    <property type="term" value="C:membrane"/>
    <property type="evidence" value="ECO:0007669"/>
    <property type="project" value="UniProtKB-SubCell"/>
</dbReference>
<dbReference type="GO" id="GO:0022857">
    <property type="term" value="F:transmembrane transporter activity"/>
    <property type="evidence" value="ECO:0007669"/>
    <property type="project" value="InterPro"/>
</dbReference>
<comment type="subcellular location">
    <subcellularLocation>
        <location evidence="1">Membrane</location>
        <topology evidence="1">Multi-pass membrane protein</topology>
    </subcellularLocation>
</comment>
<proteinExistence type="predicted"/>
<feature type="transmembrane region" description="Helical" evidence="6">
    <location>
        <begin position="216"/>
        <end position="235"/>
    </location>
</feature>
<dbReference type="FunFam" id="1.20.1250.20:FF:000013">
    <property type="entry name" value="MFS general substrate transporter"/>
    <property type="match status" value="1"/>
</dbReference>
<feature type="transmembrane region" description="Helical" evidence="6">
    <location>
        <begin position="149"/>
        <end position="172"/>
    </location>
</feature>
<keyword evidence="2" id="KW-0813">Transport</keyword>
<feature type="transmembrane region" description="Helical" evidence="6">
    <location>
        <begin position="311"/>
        <end position="332"/>
    </location>
</feature>
<protein>
    <recommendedName>
        <fullName evidence="9">Major facilitator superfamily (MFS) profile domain-containing protein</fullName>
    </recommendedName>
</protein>
<name>A0A2C5Y514_9HYPO</name>
<evidence type="ECO:0000313" key="8">
    <source>
        <dbReference type="Proteomes" id="UP000226431"/>
    </source>
</evidence>
<keyword evidence="8" id="KW-1185">Reference proteome</keyword>
<evidence type="ECO:0000256" key="2">
    <source>
        <dbReference type="ARBA" id="ARBA00022448"/>
    </source>
</evidence>
<feature type="transmembrane region" description="Helical" evidence="6">
    <location>
        <begin position="344"/>
        <end position="365"/>
    </location>
</feature>
<feature type="transmembrane region" description="Helical" evidence="6">
    <location>
        <begin position="124"/>
        <end position="143"/>
    </location>
</feature>
<reference evidence="7 8" key="1">
    <citation type="submission" date="2017-06" db="EMBL/GenBank/DDBJ databases">
        <title>Ant-infecting Ophiocordyceps genomes reveal a high diversity of potential behavioral manipulation genes and a possible major role for enterotoxins.</title>
        <authorList>
            <person name="De Bekker C."/>
            <person name="Evans H.C."/>
            <person name="Brachmann A."/>
            <person name="Hughes D.P."/>
        </authorList>
    </citation>
    <scope>NUCLEOTIDE SEQUENCE [LARGE SCALE GENOMIC DNA]</scope>
    <source>
        <strain evidence="7 8">Map16</strain>
    </source>
</reference>
<dbReference type="EMBL" id="NJES01000362">
    <property type="protein sequence ID" value="PHH73178.1"/>
    <property type="molecule type" value="Genomic_DNA"/>
</dbReference>
<dbReference type="FunFam" id="1.20.1250.20:FF:000018">
    <property type="entry name" value="MFS transporter permease"/>
    <property type="match status" value="1"/>
</dbReference>
<feature type="transmembrane region" description="Helical" evidence="6">
    <location>
        <begin position="371"/>
        <end position="393"/>
    </location>
</feature>
<dbReference type="AlphaFoldDB" id="A0A2C5Y514"/>
<gene>
    <name evidence="7" type="ORF">CDD80_3994</name>
</gene>
<evidence type="ECO:0000256" key="3">
    <source>
        <dbReference type="ARBA" id="ARBA00022692"/>
    </source>
</evidence>